<feature type="compositionally biased region" description="Polar residues" evidence="1">
    <location>
        <begin position="265"/>
        <end position="282"/>
    </location>
</feature>
<dbReference type="PANTHER" id="PTHR28080">
    <property type="entry name" value="PEROXISOMAL BIOGENESIS FACTOR 3"/>
    <property type="match status" value="1"/>
</dbReference>
<dbReference type="AlphaFoldDB" id="A0AA88H313"/>
<protein>
    <recommendedName>
        <fullName evidence="5">Peroxin-3</fullName>
    </recommendedName>
</protein>
<accession>A0AA88H313</accession>
<dbReference type="GeneID" id="68104913"/>
<sequence length="402" mass="46314">MIANFYRKHKTKLLWAGVIGGLVSVGGGIAYYWYRKKKDEEKEKAKREQQMRYLFSENNNTAKVALLSVIPQLLEEIEKAYPTQSLVEELKTQKNLSTERKKKLWEKIKLESFTRVISSIYALCMMDTILSIQISMIGRHLYMEHTYKNKKIEEGIEDERLKNHLSLSSDRRTQHRFLGYAAHFQNVGLPTLISLVESVVKAHISDLSLKHLFAINDFKELVENVRKNVEQKLDFPPSSTTNNAGPKIAELLLPDLSQIPEAEQSDTNAGDNKNSYSSALNKSTKEENDKVLKLLYELSDLIESPEYFNVFRETCNSAFAVLYGRMEEQITKTAKRSEDVDAPLRLPMVNVSTWLTKELRVIMSKKEDLDLSEPGYVEQIHTSPFLTKYSVLIYARDLLLYE</sequence>
<evidence type="ECO:0000313" key="3">
    <source>
        <dbReference type="EMBL" id="KAG2392207.1"/>
    </source>
</evidence>
<evidence type="ECO:0000256" key="2">
    <source>
        <dbReference type="SAM" id="Phobius"/>
    </source>
</evidence>
<keyword evidence="2" id="KW-1133">Transmembrane helix</keyword>
<reference evidence="3 4" key="1">
    <citation type="journal article" date="2018" name="BMC Genomics">
        <title>The genome of Naegleria lovaniensis, the basis for a comparative approach to unravel pathogenicity factors of the human pathogenic amoeba N. fowleri.</title>
        <authorList>
            <person name="Liechti N."/>
            <person name="Schurch N."/>
            <person name="Bruggmann R."/>
            <person name="Wittwer M."/>
        </authorList>
    </citation>
    <scope>NUCLEOTIDE SEQUENCE [LARGE SCALE GENOMIC DNA]</scope>
    <source>
        <strain evidence="3 4">ATCC 30569</strain>
    </source>
</reference>
<evidence type="ECO:0000256" key="1">
    <source>
        <dbReference type="SAM" id="MobiDB-lite"/>
    </source>
</evidence>
<keyword evidence="4" id="KW-1185">Reference proteome</keyword>
<dbReference type="PANTHER" id="PTHR28080:SF1">
    <property type="entry name" value="PEROXISOMAL BIOGENESIS FACTOR 3"/>
    <property type="match status" value="1"/>
</dbReference>
<dbReference type="GO" id="GO:0005778">
    <property type="term" value="C:peroxisomal membrane"/>
    <property type="evidence" value="ECO:0007669"/>
    <property type="project" value="InterPro"/>
</dbReference>
<dbReference type="InterPro" id="IPR006966">
    <property type="entry name" value="Peroxin-3"/>
</dbReference>
<feature type="region of interest" description="Disordered" evidence="1">
    <location>
        <begin position="263"/>
        <end position="282"/>
    </location>
</feature>
<organism evidence="3 4">
    <name type="scientific">Naegleria lovaniensis</name>
    <name type="common">Amoeba</name>
    <dbReference type="NCBI Taxonomy" id="51637"/>
    <lineage>
        <taxon>Eukaryota</taxon>
        <taxon>Discoba</taxon>
        <taxon>Heterolobosea</taxon>
        <taxon>Tetramitia</taxon>
        <taxon>Eutetramitia</taxon>
        <taxon>Vahlkampfiidae</taxon>
        <taxon>Naegleria</taxon>
    </lineage>
</organism>
<dbReference type="GO" id="GO:0045046">
    <property type="term" value="P:protein import into peroxisome membrane"/>
    <property type="evidence" value="ECO:0007669"/>
    <property type="project" value="TreeGrafter"/>
</dbReference>
<comment type="caution">
    <text evidence="3">The sequence shown here is derived from an EMBL/GenBank/DDBJ whole genome shotgun (WGS) entry which is preliminary data.</text>
</comment>
<feature type="transmembrane region" description="Helical" evidence="2">
    <location>
        <begin position="12"/>
        <end position="34"/>
    </location>
</feature>
<gene>
    <name evidence="3" type="ORF">C9374_012459</name>
</gene>
<name>A0AA88H313_NAELO</name>
<dbReference type="RefSeq" id="XP_044554101.1">
    <property type="nucleotide sequence ID" value="XM_044688228.1"/>
</dbReference>
<dbReference type="GO" id="GO:0030674">
    <property type="term" value="F:protein-macromolecule adaptor activity"/>
    <property type="evidence" value="ECO:0007669"/>
    <property type="project" value="TreeGrafter"/>
</dbReference>
<keyword evidence="2" id="KW-0472">Membrane</keyword>
<dbReference type="Pfam" id="PF04882">
    <property type="entry name" value="Peroxin-3"/>
    <property type="match status" value="1"/>
</dbReference>
<keyword evidence="2" id="KW-0812">Transmembrane</keyword>
<evidence type="ECO:0008006" key="5">
    <source>
        <dbReference type="Google" id="ProtNLM"/>
    </source>
</evidence>
<evidence type="ECO:0000313" key="4">
    <source>
        <dbReference type="Proteomes" id="UP000816034"/>
    </source>
</evidence>
<dbReference type="EMBL" id="PYSW02000005">
    <property type="protein sequence ID" value="KAG2392207.1"/>
    <property type="molecule type" value="Genomic_DNA"/>
</dbReference>
<dbReference type="Proteomes" id="UP000816034">
    <property type="component" value="Unassembled WGS sequence"/>
</dbReference>
<proteinExistence type="predicted"/>